<proteinExistence type="predicted"/>
<dbReference type="Proteomes" id="UP000606498">
    <property type="component" value="Unassembled WGS sequence"/>
</dbReference>
<protein>
    <submittedName>
        <fullName evidence="1">TAT leader-containing periplasmic protein</fullName>
    </submittedName>
</protein>
<evidence type="ECO:0000313" key="2">
    <source>
        <dbReference type="Proteomes" id="UP000606498"/>
    </source>
</evidence>
<accession>A0ABQ1T0Y9</accession>
<reference evidence="2" key="1">
    <citation type="journal article" date="2019" name="Int. J. Syst. Evol. Microbiol.">
        <title>The Global Catalogue of Microorganisms (GCM) 10K type strain sequencing project: providing services to taxonomists for standard genome sequencing and annotation.</title>
        <authorList>
            <consortium name="The Broad Institute Genomics Platform"/>
            <consortium name="The Broad Institute Genome Sequencing Center for Infectious Disease"/>
            <person name="Wu L."/>
            <person name="Ma J."/>
        </authorList>
    </citation>
    <scope>NUCLEOTIDE SEQUENCE [LARGE SCALE GENOMIC DNA]</scope>
    <source>
        <strain evidence="2">CGMCC 1.16033</strain>
    </source>
</reference>
<dbReference type="EMBL" id="BMKO01000002">
    <property type="protein sequence ID" value="GGE72092.1"/>
    <property type="molecule type" value="Genomic_DNA"/>
</dbReference>
<sequence>MQRRQFLLWALGGTTALALGVSLYVDEEIVSLSEREKPHDLLLGALIPVLLEGALPEISKHRVDAINRTLDAVNQTLKWLPKAQRQELEQLLDMLENRFGLLLLSGSMTPLMLRSPNELVGMLESWRSAWMALLQQAYLGLRELLMASYYACPEHWGGLNYSKPKLAL</sequence>
<name>A0ABQ1T0Y9_9GAMM</name>
<gene>
    <name evidence="1" type="ORF">GCM10011520_10990</name>
</gene>
<organism evidence="1 2">
    <name type="scientific">Shewanella carassii</name>
    <dbReference type="NCBI Taxonomy" id="1987584"/>
    <lineage>
        <taxon>Bacteria</taxon>
        <taxon>Pseudomonadati</taxon>
        <taxon>Pseudomonadota</taxon>
        <taxon>Gammaproteobacteria</taxon>
        <taxon>Alteromonadales</taxon>
        <taxon>Shewanellaceae</taxon>
        <taxon>Shewanella</taxon>
    </lineage>
</organism>
<dbReference type="RefSeq" id="WP_100143166.1">
    <property type="nucleotide sequence ID" value="NZ_AP024618.1"/>
</dbReference>
<comment type="caution">
    <text evidence="1">The sequence shown here is derived from an EMBL/GenBank/DDBJ whole genome shotgun (WGS) entry which is preliminary data.</text>
</comment>
<keyword evidence="2" id="KW-1185">Reference proteome</keyword>
<evidence type="ECO:0000313" key="1">
    <source>
        <dbReference type="EMBL" id="GGE72092.1"/>
    </source>
</evidence>